<dbReference type="AlphaFoldDB" id="J9F2X9"/>
<name>J9F2X9_WUCBA</name>
<dbReference type="EMBL" id="ADBV01001975">
    <property type="protein sequence ID" value="EJW83822.1"/>
    <property type="molecule type" value="Genomic_DNA"/>
</dbReference>
<evidence type="ECO:0000313" key="2">
    <source>
        <dbReference type="Proteomes" id="UP000004810"/>
    </source>
</evidence>
<proteinExistence type="predicted"/>
<evidence type="ECO:0000313" key="1">
    <source>
        <dbReference type="EMBL" id="EJW83822.1"/>
    </source>
</evidence>
<protein>
    <submittedName>
        <fullName evidence="1">Uncharacterized protein</fullName>
    </submittedName>
</protein>
<dbReference type="Proteomes" id="UP000004810">
    <property type="component" value="Unassembled WGS sequence"/>
</dbReference>
<sequence length="173" mass="20544">MVREMVASSGKIFFKKFLEKKKFCYQSAELSTFLILSFVEKEKERGKEKERRVRGEKKGKISSLRAYISTDWQKIIMKSACSPAAIIGTVPCTLPYWPSHLVFLVRHVIFTPTALLKYCKIQRERYENEKDRWVADGWRSIHHLRRLPCHHSYRSLPCHHSYRKLPCHHYCSK</sequence>
<reference evidence="2" key="1">
    <citation type="submission" date="2012-08" db="EMBL/GenBank/DDBJ databases">
        <title>The Genome Sequence of Wuchereria bancrofti.</title>
        <authorList>
            <person name="Nutman T.B."/>
            <person name="Fink D.L."/>
            <person name="Russ C."/>
            <person name="Young S."/>
            <person name="Zeng Q."/>
            <person name="Koehrsen M."/>
            <person name="Alvarado L."/>
            <person name="Berlin A."/>
            <person name="Chapman S.B."/>
            <person name="Chen Z."/>
            <person name="Freedman E."/>
            <person name="Gellesch M."/>
            <person name="Goldberg J."/>
            <person name="Griggs A."/>
            <person name="Gujja S."/>
            <person name="Heilman E.R."/>
            <person name="Heiman D."/>
            <person name="Hepburn T."/>
            <person name="Howarth C."/>
            <person name="Jen D."/>
            <person name="Larson L."/>
            <person name="Lewis B."/>
            <person name="Mehta T."/>
            <person name="Park D."/>
            <person name="Pearson M."/>
            <person name="Roberts A."/>
            <person name="Saif S."/>
            <person name="Shea T."/>
            <person name="Shenoy N."/>
            <person name="Sisk P."/>
            <person name="Stolte C."/>
            <person name="Sykes S."/>
            <person name="Walk T."/>
            <person name="White J."/>
            <person name="Yandava C."/>
            <person name="Haas B."/>
            <person name="Henn M.R."/>
            <person name="Nusbaum C."/>
            <person name="Birren B."/>
        </authorList>
    </citation>
    <scope>NUCLEOTIDE SEQUENCE [LARGE SCALE GENOMIC DNA]</scope>
    <source>
        <strain evidence="2">NA</strain>
    </source>
</reference>
<accession>J9F2X9</accession>
<comment type="caution">
    <text evidence="1">The sequence shown here is derived from an EMBL/GenBank/DDBJ whole genome shotgun (WGS) entry which is preliminary data.</text>
</comment>
<organism evidence="1 2">
    <name type="scientific">Wuchereria bancrofti</name>
    <dbReference type="NCBI Taxonomy" id="6293"/>
    <lineage>
        <taxon>Eukaryota</taxon>
        <taxon>Metazoa</taxon>
        <taxon>Ecdysozoa</taxon>
        <taxon>Nematoda</taxon>
        <taxon>Chromadorea</taxon>
        <taxon>Rhabditida</taxon>
        <taxon>Spirurina</taxon>
        <taxon>Spiruromorpha</taxon>
        <taxon>Filarioidea</taxon>
        <taxon>Onchocercidae</taxon>
        <taxon>Wuchereria</taxon>
    </lineage>
</organism>
<gene>
    <name evidence="1" type="ORF">WUBG_05269</name>
</gene>